<proteinExistence type="predicted"/>
<accession>A0A2P6TLH0</accession>
<dbReference type="PANTHER" id="PTHR45856">
    <property type="entry name" value="ALPHA/BETA-HYDROLASES SUPERFAMILY PROTEIN"/>
    <property type="match status" value="1"/>
</dbReference>
<feature type="domain" description="Fungal lipase-type" evidence="2">
    <location>
        <begin position="147"/>
        <end position="289"/>
    </location>
</feature>
<dbReference type="InterPro" id="IPR029058">
    <property type="entry name" value="AB_hydrolase_fold"/>
</dbReference>
<dbReference type="AlphaFoldDB" id="A0A2P6TLH0"/>
<evidence type="ECO:0000313" key="3">
    <source>
        <dbReference type="EMBL" id="PRW45141.1"/>
    </source>
</evidence>
<organism evidence="3 4">
    <name type="scientific">Chlorella sorokiniana</name>
    <name type="common">Freshwater green alga</name>
    <dbReference type="NCBI Taxonomy" id="3076"/>
    <lineage>
        <taxon>Eukaryota</taxon>
        <taxon>Viridiplantae</taxon>
        <taxon>Chlorophyta</taxon>
        <taxon>core chlorophytes</taxon>
        <taxon>Trebouxiophyceae</taxon>
        <taxon>Chlorellales</taxon>
        <taxon>Chlorellaceae</taxon>
        <taxon>Chlorella clade</taxon>
        <taxon>Chlorella</taxon>
    </lineage>
</organism>
<dbReference type="InterPro" id="IPR002921">
    <property type="entry name" value="Fungal_lipase-type"/>
</dbReference>
<dbReference type="Gene3D" id="3.40.50.1820">
    <property type="entry name" value="alpha/beta hydrolase"/>
    <property type="match status" value="1"/>
</dbReference>
<keyword evidence="1" id="KW-0732">Signal</keyword>
<dbReference type="SUPFAM" id="SSF53474">
    <property type="entry name" value="alpha/beta-Hydrolases"/>
    <property type="match status" value="1"/>
</dbReference>
<name>A0A2P6TLH0_CHLSO</name>
<evidence type="ECO:0000256" key="1">
    <source>
        <dbReference type="SAM" id="SignalP"/>
    </source>
</evidence>
<feature type="signal peptide" evidence="1">
    <location>
        <begin position="1"/>
        <end position="20"/>
    </location>
</feature>
<dbReference type="Pfam" id="PF01764">
    <property type="entry name" value="Lipase_3"/>
    <property type="match status" value="1"/>
</dbReference>
<dbReference type="GO" id="GO:0006629">
    <property type="term" value="P:lipid metabolic process"/>
    <property type="evidence" value="ECO:0007669"/>
    <property type="project" value="InterPro"/>
</dbReference>
<sequence length="493" mass="50977">MLRILAPLLLLAALGGAARAAAAMGQNAAGAALVRRSPAPLRSSARRRLLVASCVGTGGSGCLELQPSTPAPLPTDQLTLVTAELAELTYPGTVGGDCSGDCGAQREAWQANVTAVTSSMGASATRFLYGNSTSTQAILVMASNKAIVAFRGTEDSRDVQINLAANLTQLPLGPRFNGSGTPPPMVHEGFLAAASEVYAQLAAVLRELDPSGGLPVYSVGHSLGGALATLNAAMLQSADSPPNHVAGVYTFGSPRVGDESWAAAYERLGLVPVTLRVVNSRDIVPLVPGPAASGSGFQHIGQLVFIAEANRTFVGPASPLGTCSNDTCGAWDACLANQTSSEATCTSLNTQVQNVCTSQGWLGNLVDAFSNFDEDALGRLVCPLFNNGLNYQPLCCALSTLWSMAKRDVADLLPSWLGGADGSVESPIAFVLRYHSSTNYVRRVAEDIVFANDTSFLYTRAQPTPTTSGASQAELPLRLIVAAAAAGLWGLLA</sequence>
<evidence type="ECO:0000313" key="4">
    <source>
        <dbReference type="Proteomes" id="UP000239899"/>
    </source>
</evidence>
<dbReference type="OrthoDB" id="535837at2759"/>
<dbReference type="EMBL" id="LHPG02000012">
    <property type="protein sequence ID" value="PRW45141.1"/>
    <property type="molecule type" value="Genomic_DNA"/>
</dbReference>
<protein>
    <recommendedName>
        <fullName evidence="2">Fungal lipase-type domain-containing protein</fullName>
    </recommendedName>
</protein>
<comment type="caution">
    <text evidence="3">The sequence shown here is derived from an EMBL/GenBank/DDBJ whole genome shotgun (WGS) entry which is preliminary data.</text>
</comment>
<evidence type="ECO:0000259" key="2">
    <source>
        <dbReference type="Pfam" id="PF01764"/>
    </source>
</evidence>
<reference evidence="3 4" key="1">
    <citation type="journal article" date="2018" name="Plant J.">
        <title>Genome sequences of Chlorella sorokiniana UTEX 1602 and Micractinium conductrix SAG 241.80: implications to maltose excretion by a green alga.</title>
        <authorList>
            <person name="Arriola M.B."/>
            <person name="Velmurugan N."/>
            <person name="Zhang Y."/>
            <person name="Plunkett M.H."/>
            <person name="Hondzo H."/>
            <person name="Barney B.M."/>
        </authorList>
    </citation>
    <scope>NUCLEOTIDE SEQUENCE [LARGE SCALE GENOMIC DNA]</scope>
    <source>
        <strain evidence="4">UTEX 1602</strain>
    </source>
</reference>
<gene>
    <name evidence="3" type="ORF">C2E21_6168</name>
</gene>
<dbReference type="PANTHER" id="PTHR45856:SF24">
    <property type="entry name" value="FUNGAL LIPASE-LIKE DOMAIN-CONTAINING PROTEIN"/>
    <property type="match status" value="1"/>
</dbReference>
<keyword evidence="4" id="KW-1185">Reference proteome</keyword>
<dbReference type="CDD" id="cd00519">
    <property type="entry name" value="Lipase_3"/>
    <property type="match status" value="1"/>
</dbReference>
<feature type="chain" id="PRO_5015135669" description="Fungal lipase-type domain-containing protein" evidence="1">
    <location>
        <begin position="21"/>
        <end position="493"/>
    </location>
</feature>
<dbReference type="Proteomes" id="UP000239899">
    <property type="component" value="Unassembled WGS sequence"/>
</dbReference>
<dbReference type="InterPro" id="IPR051218">
    <property type="entry name" value="Sec_MonoDiacylglyc_Lipase"/>
</dbReference>